<dbReference type="AlphaFoldDB" id="A0A380TE10"/>
<protein>
    <submittedName>
        <fullName evidence="1">Uncharacterized protein</fullName>
    </submittedName>
</protein>
<sequence>MNPRLASLALLVSLPATGAGMVTVPRAEGYCGSVPDKSAVCFEWRMAFDPDVRFLAYGYEDGIDYWFSRKSGDGRYQTIVAVHPVLRDESRPGRVFWGYPWDITDVALPDSGSDDAMLVSFGHGIVAEGEADPPEGQKRVPAVLFVGRTTQPETTVEVEDFVPLSLHEVRAKAGE</sequence>
<organism evidence="1">
    <name type="scientific">metagenome</name>
    <dbReference type="NCBI Taxonomy" id="256318"/>
    <lineage>
        <taxon>unclassified sequences</taxon>
        <taxon>metagenomes</taxon>
    </lineage>
</organism>
<proteinExistence type="predicted"/>
<name>A0A380TE10_9ZZZZ</name>
<reference evidence="1" key="1">
    <citation type="submission" date="2018-07" db="EMBL/GenBank/DDBJ databases">
        <authorList>
            <person name="Quirk P.G."/>
            <person name="Krulwich T.A."/>
        </authorList>
    </citation>
    <scope>NUCLEOTIDE SEQUENCE</scope>
</reference>
<evidence type="ECO:0000313" key="1">
    <source>
        <dbReference type="EMBL" id="SUS05883.1"/>
    </source>
</evidence>
<accession>A0A380TE10</accession>
<dbReference type="EMBL" id="UIDG01000135">
    <property type="protein sequence ID" value="SUS05883.1"/>
    <property type="molecule type" value="Genomic_DNA"/>
</dbReference>
<gene>
    <name evidence="1" type="ORF">DF3PB_220020</name>
</gene>